<keyword evidence="1" id="KW-1133">Transmembrane helix</keyword>
<proteinExistence type="predicted"/>
<dbReference type="Proteomes" id="UP000176917">
    <property type="component" value="Unassembled WGS sequence"/>
</dbReference>
<dbReference type="EMBL" id="MHUG01000007">
    <property type="protein sequence ID" value="OHA73805.1"/>
    <property type="molecule type" value="Genomic_DNA"/>
</dbReference>
<protein>
    <recommendedName>
        <fullName evidence="4">PPM-type phosphatase domain-containing protein</fullName>
    </recommendedName>
</protein>
<name>A0A1G2RLR3_9BACT</name>
<evidence type="ECO:0000313" key="2">
    <source>
        <dbReference type="EMBL" id="OHA73805.1"/>
    </source>
</evidence>
<gene>
    <name evidence="2" type="ORF">A3B24_01840</name>
</gene>
<accession>A0A1G2RLR3</accession>
<comment type="caution">
    <text evidence="2">The sequence shown here is derived from an EMBL/GenBank/DDBJ whole genome shotgun (WGS) entry which is preliminary data.</text>
</comment>
<feature type="transmembrane region" description="Helical" evidence="1">
    <location>
        <begin position="303"/>
        <end position="319"/>
    </location>
</feature>
<organism evidence="2 3">
    <name type="scientific">Candidatus Wildermuthbacteria bacterium RIFCSPLOWO2_01_FULL_48_16</name>
    <dbReference type="NCBI Taxonomy" id="1802461"/>
    <lineage>
        <taxon>Bacteria</taxon>
        <taxon>Candidatus Wildermuthiibacteriota</taxon>
    </lineage>
</organism>
<reference evidence="2 3" key="1">
    <citation type="journal article" date="2016" name="Nat. Commun.">
        <title>Thousands of microbial genomes shed light on interconnected biogeochemical processes in an aquifer system.</title>
        <authorList>
            <person name="Anantharaman K."/>
            <person name="Brown C.T."/>
            <person name="Hug L.A."/>
            <person name="Sharon I."/>
            <person name="Castelle C.J."/>
            <person name="Probst A.J."/>
            <person name="Thomas B.C."/>
            <person name="Singh A."/>
            <person name="Wilkins M.J."/>
            <person name="Karaoz U."/>
            <person name="Brodie E.L."/>
            <person name="Williams K.H."/>
            <person name="Hubbard S.S."/>
            <person name="Banfield J.F."/>
        </authorList>
    </citation>
    <scope>NUCLEOTIDE SEQUENCE [LARGE SCALE GENOMIC DNA]</scope>
</reference>
<keyword evidence="1" id="KW-0812">Transmembrane</keyword>
<evidence type="ECO:0000313" key="3">
    <source>
        <dbReference type="Proteomes" id="UP000176917"/>
    </source>
</evidence>
<dbReference type="AlphaFoldDB" id="A0A1G2RLR3"/>
<evidence type="ECO:0000256" key="1">
    <source>
        <dbReference type="SAM" id="Phobius"/>
    </source>
</evidence>
<evidence type="ECO:0008006" key="4">
    <source>
        <dbReference type="Google" id="ProtNLM"/>
    </source>
</evidence>
<keyword evidence="1" id="KW-0472">Membrane</keyword>
<sequence length="320" mass="36523">MKIFEFYFNPQGRKDQYVKAFSFDWERKKDHTLGTLVVVGELNNALPQNARLLDKLARTIYESYVPSGDFKLALKTANDFLSQEIKMGNVDWLGNLHMSVVTLKRRKDSTTQMFSGARTGALQLFLSRKGALADFKEHLGEARARQGVAKVFSNIVTGKLVPEDKLLLCTPELFEEFSRQNTFQDLAYFMEEKQFQGLFKSKEKELSKNPGLLVSVLIEEITLKKVRQGPLFTLPKFKIPELKIPSVALPSFAVPVLKMPKIPKVQFWLRSNLLQRVTKPKVRPLLSRGLAFPKLSEQGKRRITFILLFLGLLLLGSLLF</sequence>